<dbReference type="Pfam" id="PF13450">
    <property type="entry name" value="NAD_binding_8"/>
    <property type="match status" value="1"/>
</dbReference>
<dbReference type="Gene3D" id="3.50.50.60">
    <property type="entry name" value="FAD/NAD(P)-binding domain"/>
    <property type="match status" value="1"/>
</dbReference>
<accession>A0A5C6PTJ2</accession>
<sequence>MSRVLVVGAGLTGSVCACLLRREMASKVHIVVWDKARGPGGRMSTSRHSDSSCQSADLGAQYITATPGYTHTHHSVYSELLSLGLLQSFDSIIEGQKLSDGSRNYMTPRGTSSVVRHFLSESGADLVCERHVTSLYRRGASWEVETKLGDRERFDVVVLTMPVPQILQLQGDVGNVLSVQQKQQLDGVVYSSRFAVALFFPPDVVFSFSWSARYVDGSIIRYVAADSRKRNAGLGPSLVVHTSVSFGLENLEKDKEEVQALILEELYKLLPELPQPVGVKCQKWRYSQVLTSVPDCPGHMTILDRPLLVCAGDAFSHSNFDGCVASARSVVAALKAAL</sequence>
<name>A0A5C6PTJ2_9TELE</name>
<evidence type="ECO:0000256" key="2">
    <source>
        <dbReference type="ARBA" id="ARBA00022827"/>
    </source>
</evidence>
<organism evidence="5 6">
    <name type="scientific">Takifugu flavidus</name>
    <name type="common">sansaifugu</name>
    <dbReference type="NCBI Taxonomy" id="433684"/>
    <lineage>
        <taxon>Eukaryota</taxon>
        <taxon>Metazoa</taxon>
        <taxon>Chordata</taxon>
        <taxon>Craniata</taxon>
        <taxon>Vertebrata</taxon>
        <taxon>Euteleostomi</taxon>
        <taxon>Actinopterygii</taxon>
        <taxon>Neopterygii</taxon>
        <taxon>Teleostei</taxon>
        <taxon>Neoteleostei</taxon>
        <taxon>Acanthomorphata</taxon>
        <taxon>Eupercaria</taxon>
        <taxon>Tetraodontiformes</taxon>
        <taxon>Tetradontoidea</taxon>
        <taxon>Tetraodontidae</taxon>
        <taxon>Takifugu</taxon>
    </lineage>
</organism>
<proteinExistence type="predicted"/>
<dbReference type="PANTHER" id="PTHR23357">
    <property type="entry name" value="RENALASE"/>
    <property type="match status" value="1"/>
</dbReference>
<evidence type="ECO:0000256" key="3">
    <source>
        <dbReference type="SAM" id="SignalP"/>
    </source>
</evidence>
<evidence type="ECO:0000313" key="6">
    <source>
        <dbReference type="Proteomes" id="UP000324091"/>
    </source>
</evidence>
<dbReference type="GO" id="GO:0005576">
    <property type="term" value="C:extracellular region"/>
    <property type="evidence" value="ECO:0007669"/>
    <property type="project" value="TreeGrafter"/>
</dbReference>
<dbReference type="AlphaFoldDB" id="A0A5C6PTJ2"/>
<feature type="chain" id="PRO_5022954098" evidence="3">
    <location>
        <begin position="18"/>
        <end position="338"/>
    </location>
</feature>
<keyword evidence="6" id="KW-1185">Reference proteome</keyword>
<dbReference type="GO" id="GO:0016651">
    <property type="term" value="F:oxidoreductase activity, acting on NAD(P)H"/>
    <property type="evidence" value="ECO:0007669"/>
    <property type="project" value="InterPro"/>
</dbReference>
<keyword evidence="3" id="KW-0732">Signal</keyword>
<keyword evidence="1" id="KW-0285">Flavoprotein</keyword>
<evidence type="ECO:0000259" key="4">
    <source>
        <dbReference type="Pfam" id="PF01593"/>
    </source>
</evidence>
<dbReference type="Proteomes" id="UP000324091">
    <property type="component" value="Chromosome 1"/>
</dbReference>
<reference evidence="5 6" key="1">
    <citation type="submission" date="2019-04" db="EMBL/GenBank/DDBJ databases">
        <title>Chromosome genome assembly for Takifugu flavidus.</title>
        <authorList>
            <person name="Xiao S."/>
        </authorList>
    </citation>
    <scope>NUCLEOTIDE SEQUENCE [LARGE SCALE GENOMIC DNA]</scope>
    <source>
        <strain evidence="5">HTHZ2018</strain>
        <tissue evidence="5">Muscle</tissue>
    </source>
</reference>
<dbReference type="EMBL" id="RHFK02000001">
    <property type="protein sequence ID" value="TWW82339.1"/>
    <property type="molecule type" value="Genomic_DNA"/>
</dbReference>
<gene>
    <name evidence="5" type="ORF">D4764_01G0021540</name>
</gene>
<comment type="caution">
    <text evidence="5">The sequence shown here is derived from an EMBL/GenBank/DDBJ whole genome shotgun (WGS) entry which is preliminary data.</text>
</comment>
<dbReference type="PROSITE" id="PS51257">
    <property type="entry name" value="PROKAR_LIPOPROTEIN"/>
    <property type="match status" value="1"/>
</dbReference>
<feature type="signal peptide" evidence="3">
    <location>
        <begin position="1"/>
        <end position="17"/>
    </location>
</feature>
<keyword evidence="2" id="KW-0274">FAD</keyword>
<dbReference type="Gene3D" id="3.90.660.10">
    <property type="match status" value="1"/>
</dbReference>
<dbReference type="Pfam" id="PF01593">
    <property type="entry name" value="Amino_oxidase"/>
    <property type="match status" value="1"/>
</dbReference>
<dbReference type="InterPro" id="IPR040174">
    <property type="entry name" value="RNLS"/>
</dbReference>
<feature type="domain" description="Amine oxidase" evidence="4">
    <location>
        <begin position="87"/>
        <end position="333"/>
    </location>
</feature>
<dbReference type="PANTHER" id="PTHR23357:SF1">
    <property type="entry name" value="RENALASE"/>
    <property type="match status" value="1"/>
</dbReference>
<dbReference type="InterPro" id="IPR036188">
    <property type="entry name" value="FAD/NAD-bd_sf"/>
</dbReference>
<evidence type="ECO:0000256" key="1">
    <source>
        <dbReference type="ARBA" id="ARBA00022630"/>
    </source>
</evidence>
<dbReference type="InterPro" id="IPR002937">
    <property type="entry name" value="Amino_oxidase"/>
</dbReference>
<evidence type="ECO:0000313" key="5">
    <source>
        <dbReference type="EMBL" id="TWW82339.1"/>
    </source>
</evidence>
<dbReference type="SUPFAM" id="SSF51905">
    <property type="entry name" value="FAD/NAD(P)-binding domain"/>
    <property type="match status" value="1"/>
</dbReference>
<protein>
    <submittedName>
        <fullName evidence="5">Renalase</fullName>
    </submittedName>
</protein>